<evidence type="ECO:0000256" key="1">
    <source>
        <dbReference type="ARBA" id="ARBA00004604"/>
    </source>
</evidence>
<dbReference type="InterPro" id="IPR036322">
    <property type="entry name" value="WD40_repeat_dom_sf"/>
</dbReference>
<gene>
    <name evidence="6" type="ORF">DGAL_LOCUS5107</name>
</gene>
<keyword evidence="4" id="KW-0539">Nucleus</keyword>
<dbReference type="InterPro" id="IPR001680">
    <property type="entry name" value="WD40_rpt"/>
</dbReference>
<keyword evidence="2 5" id="KW-0853">WD repeat</keyword>
<evidence type="ECO:0000313" key="6">
    <source>
        <dbReference type="EMBL" id="CAH0102664.1"/>
    </source>
</evidence>
<dbReference type="SUPFAM" id="SSF50978">
    <property type="entry name" value="WD40 repeat-like"/>
    <property type="match status" value="1"/>
</dbReference>
<dbReference type="Proteomes" id="UP000789390">
    <property type="component" value="Unassembled WGS sequence"/>
</dbReference>
<dbReference type="InterPro" id="IPR015943">
    <property type="entry name" value="WD40/YVTN_repeat-like_dom_sf"/>
</dbReference>
<accession>A0A8J2RHT7</accession>
<sequence length="175" mass="20082">MYPGNSIFVSVGGTELRVWDMLAIGRLLSRVSQHHKTITCLHLASDRKRLVTCGLDRHAKIYDVQSYQVVHTLDFSSPVFSLGIMPDDFSVVAGMANGFISMQHRQTPAEARALNPKQTLKEQKESQTAYRFRLNADFRNVNRTFNPATDIEVATENDNNFRSRYDMFLRKFQYS</sequence>
<dbReference type="GO" id="GO:0045943">
    <property type="term" value="P:positive regulation of transcription by RNA polymerase I"/>
    <property type="evidence" value="ECO:0007669"/>
    <property type="project" value="TreeGrafter"/>
</dbReference>
<proteinExistence type="predicted"/>
<reference evidence="6" key="1">
    <citation type="submission" date="2021-11" db="EMBL/GenBank/DDBJ databases">
        <authorList>
            <person name="Schell T."/>
        </authorList>
    </citation>
    <scope>NUCLEOTIDE SEQUENCE</scope>
    <source>
        <strain evidence="6">M5</strain>
    </source>
</reference>
<dbReference type="PANTHER" id="PTHR19924:SF26">
    <property type="entry name" value="U3 SMALL NUCLEOLAR RNA-ASSOCIATED PROTEIN 15 HOMOLOG"/>
    <property type="match status" value="1"/>
</dbReference>
<evidence type="ECO:0000313" key="7">
    <source>
        <dbReference type="Proteomes" id="UP000789390"/>
    </source>
</evidence>
<comment type="subcellular location">
    <subcellularLocation>
        <location evidence="1">Nucleus</location>
        <location evidence="1">Nucleolus</location>
    </subcellularLocation>
</comment>
<evidence type="ECO:0000256" key="5">
    <source>
        <dbReference type="PROSITE-ProRule" id="PRU00221"/>
    </source>
</evidence>
<organism evidence="6 7">
    <name type="scientific">Daphnia galeata</name>
    <dbReference type="NCBI Taxonomy" id="27404"/>
    <lineage>
        <taxon>Eukaryota</taxon>
        <taxon>Metazoa</taxon>
        <taxon>Ecdysozoa</taxon>
        <taxon>Arthropoda</taxon>
        <taxon>Crustacea</taxon>
        <taxon>Branchiopoda</taxon>
        <taxon>Diplostraca</taxon>
        <taxon>Cladocera</taxon>
        <taxon>Anomopoda</taxon>
        <taxon>Daphniidae</taxon>
        <taxon>Daphnia</taxon>
    </lineage>
</organism>
<dbReference type="AlphaFoldDB" id="A0A8J2RHT7"/>
<evidence type="ECO:0000256" key="3">
    <source>
        <dbReference type="ARBA" id="ARBA00022737"/>
    </source>
</evidence>
<keyword evidence="3" id="KW-0677">Repeat</keyword>
<feature type="repeat" description="WD" evidence="5">
    <location>
        <begin position="31"/>
        <end position="72"/>
    </location>
</feature>
<name>A0A8J2RHT7_9CRUS</name>
<dbReference type="SMART" id="SM00320">
    <property type="entry name" value="WD40"/>
    <property type="match status" value="2"/>
</dbReference>
<comment type="caution">
    <text evidence="6">The sequence shown here is derived from an EMBL/GenBank/DDBJ whole genome shotgun (WGS) entry which is preliminary data.</text>
</comment>
<protein>
    <submittedName>
        <fullName evidence="6">Uncharacterized protein</fullName>
    </submittedName>
</protein>
<dbReference type="FunFam" id="2.130.10.10:FF:001897">
    <property type="entry name" value="EG:25E8.3 protein"/>
    <property type="match status" value="1"/>
</dbReference>
<evidence type="ECO:0000256" key="4">
    <source>
        <dbReference type="ARBA" id="ARBA00023242"/>
    </source>
</evidence>
<dbReference type="PROSITE" id="PS50082">
    <property type="entry name" value="WD_REPEATS_2"/>
    <property type="match status" value="1"/>
</dbReference>
<dbReference type="PANTHER" id="PTHR19924">
    <property type="entry name" value="UTP15 U3 SMALL NUCLEOLAR RNA-ASSOCIATED PROTEIN 15 FAMILY MEMBER"/>
    <property type="match status" value="1"/>
</dbReference>
<dbReference type="Pfam" id="PF00400">
    <property type="entry name" value="WD40"/>
    <property type="match status" value="1"/>
</dbReference>
<evidence type="ECO:0000256" key="2">
    <source>
        <dbReference type="ARBA" id="ARBA00022574"/>
    </source>
</evidence>
<dbReference type="GO" id="GO:0006364">
    <property type="term" value="P:rRNA processing"/>
    <property type="evidence" value="ECO:0007669"/>
    <property type="project" value="TreeGrafter"/>
</dbReference>
<keyword evidence="7" id="KW-1185">Reference proteome</keyword>
<dbReference type="OrthoDB" id="431715at2759"/>
<dbReference type="EMBL" id="CAKKLH010000090">
    <property type="protein sequence ID" value="CAH0102664.1"/>
    <property type="molecule type" value="Genomic_DNA"/>
</dbReference>
<dbReference type="GO" id="GO:0005730">
    <property type="term" value="C:nucleolus"/>
    <property type="evidence" value="ECO:0007669"/>
    <property type="project" value="UniProtKB-SubCell"/>
</dbReference>
<dbReference type="Gene3D" id="2.130.10.10">
    <property type="entry name" value="YVTN repeat-like/Quinoprotein amine dehydrogenase"/>
    <property type="match status" value="1"/>
</dbReference>